<dbReference type="Proteomes" id="UP001396334">
    <property type="component" value="Unassembled WGS sequence"/>
</dbReference>
<proteinExistence type="predicted"/>
<name>A0ABR2TUB5_9ROSI</name>
<comment type="caution">
    <text evidence="1">The sequence shown here is derived from an EMBL/GenBank/DDBJ whole genome shotgun (WGS) entry which is preliminary data.</text>
</comment>
<evidence type="ECO:0000313" key="1">
    <source>
        <dbReference type="EMBL" id="KAK9040884.1"/>
    </source>
</evidence>
<evidence type="ECO:0000313" key="2">
    <source>
        <dbReference type="Proteomes" id="UP001396334"/>
    </source>
</evidence>
<gene>
    <name evidence="1" type="ORF">V6N11_016020</name>
</gene>
<protein>
    <submittedName>
        <fullName evidence="1">Uncharacterized protein</fullName>
    </submittedName>
</protein>
<sequence>MAVPARASSCPGPRKPTNHLLPRAQKANMLALPPVEIHVAESTSDRNPGVYPPQLLPGVESRCFGRSTSGSYFPHRK</sequence>
<keyword evidence="2" id="KW-1185">Reference proteome</keyword>
<reference evidence="1 2" key="1">
    <citation type="journal article" date="2024" name="G3 (Bethesda)">
        <title>Genome assembly of Hibiscus sabdariffa L. provides insights into metabolisms of medicinal natural products.</title>
        <authorList>
            <person name="Kim T."/>
        </authorList>
    </citation>
    <scope>NUCLEOTIDE SEQUENCE [LARGE SCALE GENOMIC DNA]</scope>
    <source>
        <strain evidence="1">TK-2024</strain>
        <tissue evidence="1">Old leaves</tissue>
    </source>
</reference>
<accession>A0ABR2TUB5</accession>
<dbReference type="EMBL" id="JBBPBN010000004">
    <property type="protein sequence ID" value="KAK9040884.1"/>
    <property type="molecule type" value="Genomic_DNA"/>
</dbReference>
<organism evidence="1 2">
    <name type="scientific">Hibiscus sabdariffa</name>
    <name type="common">roselle</name>
    <dbReference type="NCBI Taxonomy" id="183260"/>
    <lineage>
        <taxon>Eukaryota</taxon>
        <taxon>Viridiplantae</taxon>
        <taxon>Streptophyta</taxon>
        <taxon>Embryophyta</taxon>
        <taxon>Tracheophyta</taxon>
        <taxon>Spermatophyta</taxon>
        <taxon>Magnoliopsida</taxon>
        <taxon>eudicotyledons</taxon>
        <taxon>Gunneridae</taxon>
        <taxon>Pentapetalae</taxon>
        <taxon>rosids</taxon>
        <taxon>malvids</taxon>
        <taxon>Malvales</taxon>
        <taxon>Malvaceae</taxon>
        <taxon>Malvoideae</taxon>
        <taxon>Hibiscus</taxon>
    </lineage>
</organism>